<keyword evidence="3" id="KW-1185">Reference proteome</keyword>
<proteinExistence type="predicted"/>
<accession>A0ABY1Z0Z7</accession>
<evidence type="ECO:0000313" key="2">
    <source>
        <dbReference type="EMBL" id="TBV01234.1"/>
    </source>
</evidence>
<dbReference type="EMBL" id="QJUM01000032">
    <property type="protein sequence ID" value="TBV01234.1"/>
    <property type="molecule type" value="Genomic_DNA"/>
</dbReference>
<keyword evidence="1" id="KW-0812">Transmembrane</keyword>
<protein>
    <recommendedName>
        <fullName evidence="4">Lipoprotein</fullName>
    </recommendedName>
</protein>
<dbReference type="PROSITE" id="PS51257">
    <property type="entry name" value="PROKAR_LIPOPROTEIN"/>
    <property type="match status" value="1"/>
</dbReference>
<sequence length="65" mass="7065">MSQLWRQLVGSGTGMLLALIACLVAMTLNEKHAVYSIAVSFSFLAVAAFDLIDCTTKLMKVMARI</sequence>
<organism evidence="2 3">
    <name type="scientific">Phytopseudomonas dryadis</name>
    <dbReference type="NCBI Taxonomy" id="2487520"/>
    <lineage>
        <taxon>Bacteria</taxon>
        <taxon>Pseudomonadati</taxon>
        <taxon>Pseudomonadota</taxon>
        <taxon>Gammaproteobacteria</taxon>
        <taxon>Pseudomonadales</taxon>
        <taxon>Pseudomonadaceae</taxon>
        <taxon>Phytopseudomonas</taxon>
    </lineage>
</organism>
<keyword evidence="1" id="KW-0472">Membrane</keyword>
<feature type="transmembrane region" description="Helical" evidence="1">
    <location>
        <begin position="34"/>
        <end position="52"/>
    </location>
</feature>
<feature type="transmembrane region" description="Helical" evidence="1">
    <location>
        <begin position="7"/>
        <end position="28"/>
    </location>
</feature>
<name>A0ABY1Z0Z7_9GAMM</name>
<gene>
    <name evidence="2" type="ORF">DNK34_21600</name>
</gene>
<evidence type="ECO:0000313" key="3">
    <source>
        <dbReference type="Proteomes" id="UP000291334"/>
    </source>
</evidence>
<keyword evidence="1" id="KW-1133">Transmembrane helix</keyword>
<comment type="caution">
    <text evidence="2">The sequence shown here is derived from an EMBL/GenBank/DDBJ whole genome shotgun (WGS) entry which is preliminary data.</text>
</comment>
<evidence type="ECO:0000256" key="1">
    <source>
        <dbReference type="SAM" id="Phobius"/>
    </source>
</evidence>
<evidence type="ECO:0008006" key="4">
    <source>
        <dbReference type="Google" id="ProtNLM"/>
    </source>
</evidence>
<dbReference type="Proteomes" id="UP000291334">
    <property type="component" value="Unassembled WGS sequence"/>
</dbReference>
<reference evidence="2 3" key="1">
    <citation type="submission" date="2018-06" db="EMBL/GenBank/DDBJ databases">
        <title>Three novel Pseudomonas species isolated from symptomatic oak.</title>
        <authorList>
            <person name="Bueno-Gonzalez V."/>
            <person name="Brady C."/>
        </authorList>
    </citation>
    <scope>NUCLEOTIDE SEQUENCE [LARGE SCALE GENOMIC DNA]</scope>
    <source>
        <strain evidence="2 3">P26B</strain>
    </source>
</reference>